<dbReference type="PIRSF" id="PIRSF001191">
    <property type="entry name" value="Peptidase_M10A_matrix"/>
    <property type="match status" value="1"/>
</dbReference>
<feature type="binding site" evidence="8">
    <location>
        <position position="193"/>
    </location>
    <ligand>
        <name>Ca(2+)</name>
        <dbReference type="ChEBI" id="CHEBI:29108"/>
        <label>3</label>
    </ligand>
</feature>
<dbReference type="SUPFAM" id="SSF50923">
    <property type="entry name" value="Hemopexin-like domain"/>
    <property type="match status" value="1"/>
</dbReference>
<dbReference type="PRINTS" id="PR00138">
    <property type="entry name" value="MATRIXIN"/>
</dbReference>
<evidence type="ECO:0000256" key="7">
    <source>
        <dbReference type="PIRSR" id="PIRSR001191-2"/>
    </source>
</evidence>
<feature type="binding site" evidence="7">
    <location>
        <position position="237"/>
    </location>
    <ligand>
        <name>Zn(2+)</name>
        <dbReference type="ChEBI" id="CHEBI:29105"/>
        <label>2</label>
        <note>catalytic</note>
    </ligand>
</feature>
<proteinExistence type="inferred from homology"/>
<name>A0A443SVD4_9ACAR</name>
<evidence type="ECO:0000256" key="5">
    <source>
        <dbReference type="ARBA" id="ARBA00022833"/>
    </source>
</evidence>
<evidence type="ECO:0000256" key="3">
    <source>
        <dbReference type="ARBA" id="ARBA00022723"/>
    </source>
</evidence>
<protein>
    <submittedName>
        <fullName evidence="12">Matrix metalloproteinase-24-like protein</fullName>
    </submittedName>
</protein>
<evidence type="ECO:0000313" key="12">
    <source>
        <dbReference type="EMBL" id="RWS31481.1"/>
    </source>
</evidence>
<feature type="binding site" evidence="8">
    <location>
        <position position="175"/>
    </location>
    <ligand>
        <name>Ca(2+)</name>
        <dbReference type="ChEBI" id="CHEBI:29108"/>
        <label>2</label>
    </ligand>
</feature>
<feature type="binding site" evidence="8">
    <location>
        <position position="255"/>
    </location>
    <ligand>
        <name>Zn(2+)</name>
        <dbReference type="ChEBI" id="CHEBI:29105"/>
        <label>2</label>
        <note>catalytic</note>
    </ligand>
</feature>
<keyword evidence="2" id="KW-0645">Protease</keyword>
<comment type="caution">
    <text evidence="12">The sequence shown here is derived from an EMBL/GenBank/DDBJ whole genome shotgun (WGS) entry which is preliminary data.</text>
</comment>
<keyword evidence="5 7" id="KW-0862">Zinc</keyword>
<dbReference type="InterPro" id="IPR001818">
    <property type="entry name" value="Pept_M10_metallopeptidase"/>
</dbReference>
<gene>
    <name evidence="12" type="ORF">B4U80_04699</name>
</gene>
<dbReference type="PANTHER" id="PTHR10201:SF323">
    <property type="entry name" value="MATRIX METALLOPROTEINASE-21"/>
    <property type="match status" value="1"/>
</dbReference>
<keyword evidence="10" id="KW-1133">Transmembrane helix</keyword>
<comment type="cofactor">
    <cofactor evidence="8">
        <name>Ca(2+)</name>
        <dbReference type="ChEBI" id="CHEBI:29108"/>
    </cofactor>
    <text evidence="8">Can bind about 5 Ca(2+) ions per subunit.</text>
</comment>
<keyword evidence="10" id="KW-0472">Membrane</keyword>
<feature type="binding site" evidence="8">
    <location>
        <position position="310"/>
    </location>
    <ligand>
        <name>Ca(2+)</name>
        <dbReference type="ChEBI" id="CHEBI:29108"/>
        <label>5</label>
    </ligand>
</feature>
<dbReference type="PANTHER" id="PTHR10201">
    <property type="entry name" value="MATRIX METALLOPROTEINASE"/>
    <property type="match status" value="1"/>
</dbReference>
<evidence type="ECO:0000256" key="8">
    <source>
        <dbReference type="PIRSR" id="PIRSR621190-2"/>
    </source>
</evidence>
<evidence type="ECO:0000256" key="6">
    <source>
        <dbReference type="ARBA" id="ARBA00023049"/>
    </source>
</evidence>
<feature type="binding site" evidence="8">
    <location>
        <position position="209"/>
    </location>
    <ligand>
        <name>Ca(2+)</name>
        <dbReference type="ChEBI" id="CHEBI:29108"/>
        <label>2</label>
    </ligand>
</feature>
<dbReference type="InterPro" id="IPR036375">
    <property type="entry name" value="Hemopexin-like_dom_sf"/>
</dbReference>
<keyword evidence="3 7" id="KW-0479">Metal-binding</keyword>
<dbReference type="InterPro" id="IPR018487">
    <property type="entry name" value="Hemopexin-like_repeat"/>
</dbReference>
<dbReference type="GO" id="GO:0004222">
    <property type="term" value="F:metalloendopeptidase activity"/>
    <property type="evidence" value="ECO:0007669"/>
    <property type="project" value="InterPro"/>
</dbReference>
<keyword evidence="13" id="KW-1185">Reference proteome</keyword>
<dbReference type="Pfam" id="PF01471">
    <property type="entry name" value="PG_binding_1"/>
    <property type="match status" value="1"/>
</dbReference>
<feature type="binding site" evidence="7">
    <location>
        <position position="241"/>
    </location>
    <ligand>
        <name>Zn(2+)</name>
        <dbReference type="ChEBI" id="CHEBI:29105"/>
        <label>2</label>
        <note>catalytic</note>
    </ligand>
</feature>
<dbReference type="Proteomes" id="UP000288716">
    <property type="component" value="Unassembled WGS sequence"/>
</dbReference>
<dbReference type="Pfam" id="PF00413">
    <property type="entry name" value="Peptidase_M10"/>
    <property type="match status" value="1"/>
</dbReference>
<dbReference type="OrthoDB" id="406838at2759"/>
<evidence type="ECO:0000256" key="2">
    <source>
        <dbReference type="ARBA" id="ARBA00022670"/>
    </source>
</evidence>
<evidence type="ECO:0000256" key="4">
    <source>
        <dbReference type="ARBA" id="ARBA00022801"/>
    </source>
</evidence>
<dbReference type="SMART" id="SM00235">
    <property type="entry name" value="ZnMc"/>
    <property type="match status" value="1"/>
</dbReference>
<dbReference type="STRING" id="299467.A0A443SVD4"/>
<feature type="binding site" evidence="8">
    <location>
        <position position="216"/>
    </location>
    <ligand>
        <name>Ca(2+)</name>
        <dbReference type="ChEBI" id="CHEBI:29108"/>
        <label>1</label>
    </ligand>
</feature>
<sequence length="517" mass="58349">MLVYVIYMFIFVFVLGAIEINSGGMIHVLQYLRMYGYLPPEVSIITNDDYMRSLKTFQKYYGLKSTGVADNRTIELMRQTRCGNRDVNENAAGIANLHGFFARTANNLTHSYSILCSLYKIKWTKTHLTVKVLNSPANISLDETVKLFADAIHVFQDLALINFTILDASHPSSGDIQIVFTSKEHGDETNFDGKGGVYCHVFHPIEGGDIHFDIDEYVLDFNSTVTESINMKATFLHAIGHSIGLSHTNDPNSIMFAFSHNNTVASEIDASSVQLLYNWRPGSKNSAMNIVFDTILDDYHLCVNSKFDAITRDPRTGHLYIFLSDHFWLLEMNFGIVSGYPKQMGNPENFDKHEGNVIAAVTIDANIFIFHEIKGEEFVTVYDADQMSKTEQPFAVTKTKGHKIKAAFIEVNSDVFLTSENGDVGTVFAVSTIHNAFRYGNESLYLFTDNTYNRFNLKTRALTVNAKPKYPRETAIWFLLCRNPLPSSHDSMFTHTDHLHALLFTILSVIVSEIVLK</sequence>
<feature type="binding site" evidence="8">
    <location>
        <position position="192"/>
    </location>
    <ligand>
        <name>Ca(2+)</name>
        <dbReference type="ChEBI" id="CHEBI:29108"/>
        <label>3</label>
    </ligand>
</feature>
<feature type="repeat" description="Hemopexin" evidence="9">
    <location>
        <begin position="304"/>
        <end position="351"/>
    </location>
</feature>
<dbReference type="InterPro" id="IPR036365">
    <property type="entry name" value="PGBD-like_sf"/>
</dbReference>
<reference evidence="12 13" key="1">
    <citation type="journal article" date="2018" name="Gigascience">
        <title>Genomes of trombidid mites reveal novel predicted allergens and laterally-transferred genes associated with secondary metabolism.</title>
        <authorList>
            <person name="Dong X."/>
            <person name="Chaisiri K."/>
            <person name="Xia D."/>
            <person name="Armstrong S.D."/>
            <person name="Fang Y."/>
            <person name="Donnelly M.J."/>
            <person name="Kadowaki T."/>
            <person name="McGarry J.W."/>
            <person name="Darby A.C."/>
            <person name="Makepeace B.L."/>
        </authorList>
    </citation>
    <scope>NUCLEOTIDE SEQUENCE [LARGE SCALE GENOMIC DNA]</scope>
    <source>
        <strain evidence="12">UoL-UT</strain>
    </source>
</reference>
<dbReference type="InterPro" id="IPR002477">
    <property type="entry name" value="Peptidoglycan-bd-like"/>
</dbReference>
<feature type="binding site" evidence="7">
    <location>
        <position position="247"/>
    </location>
    <ligand>
        <name>Zn(2+)</name>
        <dbReference type="ChEBI" id="CHEBI:29105"/>
        <label>2</label>
        <note>catalytic</note>
    </ligand>
</feature>
<dbReference type="GO" id="GO:0031012">
    <property type="term" value="C:extracellular matrix"/>
    <property type="evidence" value="ECO:0007669"/>
    <property type="project" value="InterPro"/>
</dbReference>
<dbReference type="Gene3D" id="3.40.390.10">
    <property type="entry name" value="Collagenase (Catalytic Domain)"/>
    <property type="match status" value="1"/>
</dbReference>
<dbReference type="GO" id="GO:0006508">
    <property type="term" value="P:proteolysis"/>
    <property type="evidence" value="ECO:0007669"/>
    <property type="project" value="UniProtKB-KW"/>
</dbReference>
<keyword evidence="8" id="KW-0106">Calcium</keyword>
<evidence type="ECO:0000313" key="13">
    <source>
        <dbReference type="Proteomes" id="UP000288716"/>
    </source>
</evidence>
<feature type="binding site" evidence="8">
    <location>
        <position position="211"/>
    </location>
    <ligand>
        <name>Zn(2+)</name>
        <dbReference type="ChEBI" id="CHEBI:29105"/>
        <label>1</label>
    </ligand>
</feature>
<feature type="transmembrane region" description="Helical" evidence="10">
    <location>
        <begin position="6"/>
        <end position="29"/>
    </location>
</feature>
<comment type="similarity">
    <text evidence="1">Belongs to the peptidase M10A family.</text>
</comment>
<accession>A0A443SVD4</accession>
<dbReference type="InterPro" id="IPR024079">
    <property type="entry name" value="MetalloPept_cat_dom_sf"/>
</dbReference>
<feature type="binding site" evidence="8">
    <location>
        <position position="185"/>
    </location>
    <ligand>
        <name>Zn(2+)</name>
        <dbReference type="ChEBI" id="CHEBI:29105"/>
        <label>1</label>
    </ligand>
</feature>
<feature type="binding site" evidence="8">
    <location>
        <position position="216"/>
    </location>
    <ligand>
        <name>Ca(2+)</name>
        <dbReference type="ChEBI" id="CHEBI:29108"/>
        <label>3</label>
    </ligand>
</feature>
<evidence type="ECO:0000256" key="10">
    <source>
        <dbReference type="SAM" id="Phobius"/>
    </source>
</evidence>
<keyword evidence="6" id="KW-0482">Metalloprotease</keyword>
<feature type="binding site" description="in inhibited form" evidence="8">
    <location>
        <position position="82"/>
    </location>
    <ligand>
        <name>Zn(2+)</name>
        <dbReference type="ChEBI" id="CHEBI:29105"/>
        <label>2</label>
        <note>catalytic</note>
    </ligand>
</feature>
<dbReference type="InterPro" id="IPR006026">
    <property type="entry name" value="Peptidase_Metallo"/>
</dbReference>
<feature type="binding site" evidence="8">
    <location>
        <position position="187"/>
    </location>
    <ligand>
        <name>Zn(2+)</name>
        <dbReference type="ChEBI" id="CHEBI:29105"/>
        <label>1</label>
    </ligand>
</feature>
<dbReference type="GO" id="GO:0008270">
    <property type="term" value="F:zinc ion binding"/>
    <property type="evidence" value="ECO:0007669"/>
    <property type="project" value="InterPro"/>
</dbReference>
<dbReference type="EMBL" id="NCKV01000151">
    <property type="protein sequence ID" value="RWS31481.1"/>
    <property type="molecule type" value="Genomic_DNA"/>
</dbReference>
<evidence type="ECO:0000259" key="11">
    <source>
        <dbReference type="SMART" id="SM00235"/>
    </source>
</evidence>
<keyword evidence="10" id="KW-0812">Transmembrane</keyword>
<dbReference type="InterPro" id="IPR021190">
    <property type="entry name" value="Pept_M10A"/>
</dbReference>
<feature type="domain" description="Peptidase metallopeptidase" evidence="11">
    <location>
        <begin position="119"/>
        <end position="279"/>
    </location>
</feature>
<evidence type="ECO:0000256" key="1">
    <source>
        <dbReference type="ARBA" id="ARBA00010370"/>
    </source>
</evidence>
<dbReference type="PROSITE" id="PS51642">
    <property type="entry name" value="HEMOPEXIN_2"/>
    <property type="match status" value="1"/>
</dbReference>
<feature type="binding site" evidence="8">
    <location>
        <position position="213"/>
    </location>
    <ligand>
        <name>Ca(2+)</name>
        <dbReference type="ChEBI" id="CHEBI:29108"/>
        <label>3</label>
    </ligand>
</feature>
<dbReference type="Gene3D" id="2.110.10.10">
    <property type="entry name" value="Hemopexin-like domain"/>
    <property type="match status" value="1"/>
</dbReference>
<keyword evidence="4" id="KW-0378">Hydrolase</keyword>
<feature type="binding site" evidence="8">
    <location>
        <position position="200"/>
    </location>
    <ligand>
        <name>Zn(2+)</name>
        <dbReference type="ChEBI" id="CHEBI:29105"/>
        <label>1</label>
    </ligand>
</feature>
<dbReference type="VEuPathDB" id="VectorBase:LDEU000560"/>
<feature type="binding site" evidence="8">
    <location>
        <position position="308"/>
    </location>
    <ligand>
        <name>Ca(2+)</name>
        <dbReference type="ChEBI" id="CHEBI:29108"/>
        <label>4</label>
    </ligand>
</feature>
<dbReference type="SUPFAM" id="SSF47090">
    <property type="entry name" value="PGBD-like"/>
    <property type="match status" value="1"/>
</dbReference>
<evidence type="ECO:0000256" key="9">
    <source>
        <dbReference type="PROSITE-ProRule" id="PRU01011"/>
    </source>
</evidence>
<dbReference type="SUPFAM" id="SSF55486">
    <property type="entry name" value="Metalloproteases ('zincins'), catalytic domain"/>
    <property type="match status" value="1"/>
</dbReference>
<organism evidence="12 13">
    <name type="scientific">Leptotrombidium deliense</name>
    <dbReference type="NCBI Taxonomy" id="299467"/>
    <lineage>
        <taxon>Eukaryota</taxon>
        <taxon>Metazoa</taxon>
        <taxon>Ecdysozoa</taxon>
        <taxon>Arthropoda</taxon>
        <taxon>Chelicerata</taxon>
        <taxon>Arachnida</taxon>
        <taxon>Acari</taxon>
        <taxon>Acariformes</taxon>
        <taxon>Trombidiformes</taxon>
        <taxon>Prostigmata</taxon>
        <taxon>Anystina</taxon>
        <taxon>Parasitengona</taxon>
        <taxon>Trombiculoidea</taxon>
        <taxon>Trombiculidae</taxon>
        <taxon>Leptotrombidium</taxon>
    </lineage>
</organism>
<dbReference type="AlphaFoldDB" id="A0A443SVD4"/>
<comment type="cofactor">
    <cofactor evidence="8">
        <name>Zn(2+)</name>
        <dbReference type="ChEBI" id="CHEBI:29105"/>
    </cofactor>
    <text evidence="8">Binds 2 Zn(2+) ions per subunit.</text>
</comment>